<dbReference type="EMBL" id="JBBPBN010000884">
    <property type="protein sequence ID" value="KAK8481586.1"/>
    <property type="molecule type" value="Genomic_DNA"/>
</dbReference>
<accession>A0ABR1ZLU2</accession>
<gene>
    <name evidence="1" type="ORF">V6N11_080139</name>
</gene>
<dbReference type="Proteomes" id="UP001396334">
    <property type="component" value="Unassembled WGS sequence"/>
</dbReference>
<protein>
    <submittedName>
        <fullName evidence="1">Uncharacterized protein</fullName>
    </submittedName>
</protein>
<keyword evidence="2" id="KW-1185">Reference proteome</keyword>
<evidence type="ECO:0000313" key="2">
    <source>
        <dbReference type="Proteomes" id="UP001396334"/>
    </source>
</evidence>
<name>A0ABR1ZLU2_9ROSI</name>
<sequence length="186" mass="19606">MIAPALEHSTSPTPLEGQHSAKKGRSDSKPLVVNDGDAMETDGILLPDARLPGDRSDESVVVTDNGKGGRLVDPNRSGLGVNQPEVLAEESKELFGPWMVVETRQCHPAQRSFNETLVPSKPGSVGSLFAVLDVLVEEGEAAAVAKPPLPRIQTVGARKGFDISAVVPGQKSSTNNATYMASNPDK</sequence>
<reference evidence="1 2" key="1">
    <citation type="journal article" date="2024" name="G3 (Bethesda)">
        <title>Genome assembly of Hibiscus sabdariffa L. provides insights into metabolisms of medicinal natural products.</title>
        <authorList>
            <person name="Kim T."/>
        </authorList>
    </citation>
    <scope>NUCLEOTIDE SEQUENCE [LARGE SCALE GENOMIC DNA]</scope>
    <source>
        <strain evidence="1">TK-2024</strain>
        <tissue evidence="1">Old leaves</tissue>
    </source>
</reference>
<evidence type="ECO:0000313" key="1">
    <source>
        <dbReference type="EMBL" id="KAK8481586.1"/>
    </source>
</evidence>
<organism evidence="1 2">
    <name type="scientific">Hibiscus sabdariffa</name>
    <name type="common">roselle</name>
    <dbReference type="NCBI Taxonomy" id="183260"/>
    <lineage>
        <taxon>Eukaryota</taxon>
        <taxon>Viridiplantae</taxon>
        <taxon>Streptophyta</taxon>
        <taxon>Embryophyta</taxon>
        <taxon>Tracheophyta</taxon>
        <taxon>Spermatophyta</taxon>
        <taxon>Magnoliopsida</taxon>
        <taxon>eudicotyledons</taxon>
        <taxon>Gunneridae</taxon>
        <taxon>Pentapetalae</taxon>
        <taxon>rosids</taxon>
        <taxon>malvids</taxon>
        <taxon>Malvales</taxon>
        <taxon>Malvaceae</taxon>
        <taxon>Malvoideae</taxon>
        <taxon>Hibiscus</taxon>
    </lineage>
</organism>
<proteinExistence type="predicted"/>
<comment type="caution">
    <text evidence="1">The sequence shown here is derived from an EMBL/GenBank/DDBJ whole genome shotgun (WGS) entry which is preliminary data.</text>
</comment>